<dbReference type="EMBL" id="JAACXV010000361">
    <property type="protein sequence ID" value="KAF7279453.1"/>
    <property type="molecule type" value="Genomic_DNA"/>
</dbReference>
<keyword evidence="8" id="KW-1185">Reference proteome</keyword>
<comment type="similarity">
    <text evidence="2">Belongs to the nudC family.</text>
</comment>
<evidence type="ECO:0000313" key="8">
    <source>
        <dbReference type="Proteomes" id="UP000625711"/>
    </source>
</evidence>
<name>A0A834IJ60_RHYFE</name>
<dbReference type="InterPro" id="IPR008978">
    <property type="entry name" value="HSP20-like_chaperone"/>
</dbReference>
<dbReference type="Gene3D" id="2.60.40.790">
    <property type="match status" value="1"/>
</dbReference>
<dbReference type="PANTHER" id="PTHR12356">
    <property type="entry name" value="NUCLEAR MOVEMENT PROTEIN NUDC"/>
    <property type="match status" value="1"/>
</dbReference>
<evidence type="ECO:0000313" key="7">
    <source>
        <dbReference type="EMBL" id="KAF7279453.1"/>
    </source>
</evidence>
<sequence length="156" mass="18279">MFSRCLELRVPLEINFKAKQRDLVVNLTKKRLTCGVKGQPPVIDDEFPHEIKLEESTWVIEDGKVLLFNLEKVNKMNWWSKLVQSDPEISTKKINPEPSKLSDLDGETRGLVEKMMFDQRQKQLGLPTSDEQKKQDVIKKFMEQHPEMDFSKCKFN</sequence>
<dbReference type="InterPro" id="IPR037898">
    <property type="entry name" value="NudC_fam"/>
</dbReference>
<dbReference type="Pfam" id="PF04969">
    <property type="entry name" value="CS"/>
    <property type="match status" value="1"/>
</dbReference>
<gene>
    <name evidence="7" type="ORF">GWI33_007218</name>
</gene>
<proteinExistence type="inferred from homology"/>
<feature type="domain" description="CS" evidence="6">
    <location>
        <begin position="1"/>
        <end position="83"/>
    </location>
</feature>
<evidence type="ECO:0000256" key="3">
    <source>
        <dbReference type="ARBA" id="ARBA00017641"/>
    </source>
</evidence>
<dbReference type="Proteomes" id="UP000625711">
    <property type="component" value="Unassembled WGS sequence"/>
</dbReference>
<dbReference type="PROSITE" id="PS51203">
    <property type="entry name" value="CS"/>
    <property type="match status" value="1"/>
</dbReference>
<accession>A0A834IJ60</accession>
<dbReference type="GO" id="GO:0006457">
    <property type="term" value="P:protein folding"/>
    <property type="evidence" value="ECO:0007669"/>
    <property type="project" value="TreeGrafter"/>
</dbReference>
<dbReference type="PANTHER" id="PTHR12356:SF3">
    <property type="entry name" value="NUCLEAR MIGRATION PROTEIN NUDC"/>
    <property type="match status" value="1"/>
</dbReference>
<keyword evidence="4" id="KW-0963">Cytoplasm</keyword>
<evidence type="ECO:0000256" key="2">
    <source>
        <dbReference type="ARBA" id="ARBA00010513"/>
    </source>
</evidence>
<evidence type="ECO:0000256" key="4">
    <source>
        <dbReference type="ARBA" id="ARBA00022490"/>
    </source>
</evidence>
<organism evidence="7 8">
    <name type="scientific">Rhynchophorus ferrugineus</name>
    <name type="common">Red palm weevil</name>
    <name type="synonym">Curculio ferrugineus</name>
    <dbReference type="NCBI Taxonomy" id="354439"/>
    <lineage>
        <taxon>Eukaryota</taxon>
        <taxon>Metazoa</taxon>
        <taxon>Ecdysozoa</taxon>
        <taxon>Arthropoda</taxon>
        <taxon>Hexapoda</taxon>
        <taxon>Insecta</taxon>
        <taxon>Pterygota</taxon>
        <taxon>Neoptera</taxon>
        <taxon>Endopterygota</taxon>
        <taxon>Coleoptera</taxon>
        <taxon>Polyphaga</taxon>
        <taxon>Cucujiformia</taxon>
        <taxon>Curculionidae</taxon>
        <taxon>Dryophthorinae</taxon>
        <taxon>Rhynchophorus</taxon>
    </lineage>
</organism>
<dbReference type="GO" id="GO:0051082">
    <property type="term" value="F:unfolded protein binding"/>
    <property type="evidence" value="ECO:0007669"/>
    <property type="project" value="TreeGrafter"/>
</dbReference>
<comment type="caution">
    <text evidence="7">The sequence shown here is derived from an EMBL/GenBank/DDBJ whole genome shotgun (WGS) entry which is preliminary data.</text>
</comment>
<dbReference type="FunFam" id="2.60.40.790:FF:000001">
    <property type="entry name" value="Nuclear migration protein nudC"/>
    <property type="match status" value="1"/>
</dbReference>
<reference evidence="7" key="1">
    <citation type="submission" date="2020-08" db="EMBL/GenBank/DDBJ databases">
        <title>Genome sequencing and assembly of the red palm weevil Rhynchophorus ferrugineus.</title>
        <authorList>
            <person name="Dias G.B."/>
            <person name="Bergman C.M."/>
            <person name="Manee M."/>
        </authorList>
    </citation>
    <scope>NUCLEOTIDE SEQUENCE</scope>
    <source>
        <strain evidence="7">AA-2017</strain>
        <tissue evidence="7">Whole larva</tissue>
    </source>
</reference>
<protein>
    <recommendedName>
        <fullName evidence="3">Nuclear migration protein nudC</fullName>
    </recommendedName>
    <alternativeName>
        <fullName evidence="5">Nuclear distribution protein C homolog</fullName>
    </alternativeName>
</protein>
<evidence type="ECO:0000259" key="6">
    <source>
        <dbReference type="PROSITE" id="PS51203"/>
    </source>
</evidence>
<evidence type="ECO:0000256" key="1">
    <source>
        <dbReference type="ARBA" id="ARBA00004496"/>
    </source>
</evidence>
<dbReference type="OrthoDB" id="416217at2759"/>
<dbReference type="GO" id="GO:0005737">
    <property type="term" value="C:cytoplasm"/>
    <property type="evidence" value="ECO:0007669"/>
    <property type="project" value="UniProtKB-SubCell"/>
</dbReference>
<evidence type="ECO:0000256" key="5">
    <source>
        <dbReference type="ARBA" id="ARBA00030427"/>
    </source>
</evidence>
<dbReference type="InterPro" id="IPR007052">
    <property type="entry name" value="CS_dom"/>
</dbReference>
<dbReference type="AlphaFoldDB" id="A0A834IJ60"/>
<comment type="subcellular location">
    <subcellularLocation>
        <location evidence="1">Cytoplasm</location>
    </subcellularLocation>
</comment>
<dbReference type="SUPFAM" id="SSF49764">
    <property type="entry name" value="HSP20-like chaperones"/>
    <property type="match status" value="1"/>
</dbReference>